<accession>A0ABT3IBW5</accession>
<feature type="compositionally biased region" description="Polar residues" evidence="1">
    <location>
        <begin position="64"/>
        <end position="76"/>
    </location>
</feature>
<proteinExistence type="predicted"/>
<name>A0ABT3IBW5_9GAMM</name>
<dbReference type="Proteomes" id="UP001163714">
    <property type="component" value="Unassembled WGS sequence"/>
</dbReference>
<gene>
    <name evidence="2" type="ORF">OHT75_13735</name>
</gene>
<keyword evidence="3" id="KW-1185">Reference proteome</keyword>
<comment type="caution">
    <text evidence="2">The sequence shown here is derived from an EMBL/GenBank/DDBJ whole genome shotgun (WGS) entry which is preliminary data.</text>
</comment>
<reference evidence="2" key="1">
    <citation type="submission" date="2022-10" db="EMBL/GenBank/DDBJ databases">
        <title>Shewanella flava sp. nov, isolated from the estuary of the Fenhe River into the Yellow River.</title>
        <authorList>
            <person name="Li Y."/>
        </authorList>
    </citation>
    <scope>NUCLEOTIDE SEQUENCE</scope>
    <source>
        <strain evidence="2">FYR11-62</strain>
    </source>
</reference>
<feature type="region of interest" description="Disordered" evidence="1">
    <location>
        <begin position="45"/>
        <end position="76"/>
    </location>
</feature>
<protein>
    <submittedName>
        <fullName evidence="2">Uncharacterized protein</fullName>
    </submittedName>
</protein>
<feature type="compositionally biased region" description="Basic and acidic residues" evidence="1">
    <location>
        <begin position="48"/>
        <end position="58"/>
    </location>
</feature>
<evidence type="ECO:0000313" key="3">
    <source>
        <dbReference type="Proteomes" id="UP001163714"/>
    </source>
</evidence>
<sequence length="76" mass="8542">MKNWLNKIIGRKPAPVRNKVNVDLRYQSHSFTLDDFKNASTALETANTDDHQSVKNESNEPDSAASNNTSKINLIK</sequence>
<evidence type="ECO:0000256" key="1">
    <source>
        <dbReference type="SAM" id="MobiDB-lite"/>
    </source>
</evidence>
<organism evidence="2 3">
    <name type="scientific">Shewanella subflava</name>
    <dbReference type="NCBI Taxonomy" id="2986476"/>
    <lineage>
        <taxon>Bacteria</taxon>
        <taxon>Pseudomonadati</taxon>
        <taxon>Pseudomonadota</taxon>
        <taxon>Gammaproteobacteria</taxon>
        <taxon>Alteromonadales</taxon>
        <taxon>Shewanellaceae</taxon>
        <taxon>Shewanella</taxon>
    </lineage>
</organism>
<evidence type="ECO:0000313" key="2">
    <source>
        <dbReference type="EMBL" id="MCW3173537.1"/>
    </source>
</evidence>
<dbReference type="RefSeq" id="WP_264727514.1">
    <property type="nucleotide sequence ID" value="NZ_JAPDMX010000028.1"/>
</dbReference>
<dbReference type="EMBL" id="JAPDMX010000028">
    <property type="protein sequence ID" value="MCW3173537.1"/>
    <property type="molecule type" value="Genomic_DNA"/>
</dbReference>